<proteinExistence type="predicted"/>
<sequence>MTTRRANQEDGGPPSKRLRESSTKGSPSTVSSSPDNSDPVVPEANEAVLSVSPHVQGFDDVVKRRVKFCETFMSHERLIYSIDAIPSNIEWGQHKPFKNLSDTICAGSSLEKKPITVWIIGLTTQVYHMKSPNEVADQASVRILPTILSSGRKMNDLLARVSSLSLTTESGSADVIKVTAWQSKFVDGVKAQDGGTNNKHLFEQPTPFAEVYDAREGYADKEKMPKLALRDIKQRDLILVECSIKRYSPDRKRYSGWEKWKAYLEMKAVSLIASALIVPDEKEDFGSSSSSSICF</sequence>
<evidence type="ECO:0000313" key="1">
    <source>
        <dbReference type="EMBL" id="KAH7907430.1"/>
    </source>
</evidence>
<organism evidence="1 2">
    <name type="scientific">Hygrophoropsis aurantiaca</name>
    <dbReference type="NCBI Taxonomy" id="72124"/>
    <lineage>
        <taxon>Eukaryota</taxon>
        <taxon>Fungi</taxon>
        <taxon>Dikarya</taxon>
        <taxon>Basidiomycota</taxon>
        <taxon>Agaricomycotina</taxon>
        <taxon>Agaricomycetes</taxon>
        <taxon>Agaricomycetidae</taxon>
        <taxon>Boletales</taxon>
        <taxon>Coniophorineae</taxon>
        <taxon>Hygrophoropsidaceae</taxon>
        <taxon>Hygrophoropsis</taxon>
    </lineage>
</organism>
<evidence type="ECO:0000313" key="2">
    <source>
        <dbReference type="Proteomes" id="UP000790377"/>
    </source>
</evidence>
<name>A0ACB8A299_9AGAM</name>
<protein>
    <submittedName>
        <fullName evidence="1">Uncharacterized protein</fullName>
    </submittedName>
</protein>
<gene>
    <name evidence="1" type="ORF">BJ138DRAFT_1116696</name>
</gene>
<keyword evidence="2" id="KW-1185">Reference proteome</keyword>
<dbReference type="Proteomes" id="UP000790377">
    <property type="component" value="Unassembled WGS sequence"/>
</dbReference>
<comment type="caution">
    <text evidence="1">The sequence shown here is derived from an EMBL/GenBank/DDBJ whole genome shotgun (WGS) entry which is preliminary data.</text>
</comment>
<reference evidence="1" key="1">
    <citation type="journal article" date="2021" name="New Phytol.">
        <title>Evolutionary innovations through gain and loss of genes in the ectomycorrhizal Boletales.</title>
        <authorList>
            <person name="Wu G."/>
            <person name="Miyauchi S."/>
            <person name="Morin E."/>
            <person name="Kuo A."/>
            <person name="Drula E."/>
            <person name="Varga T."/>
            <person name="Kohler A."/>
            <person name="Feng B."/>
            <person name="Cao Y."/>
            <person name="Lipzen A."/>
            <person name="Daum C."/>
            <person name="Hundley H."/>
            <person name="Pangilinan J."/>
            <person name="Johnson J."/>
            <person name="Barry K."/>
            <person name="LaButti K."/>
            <person name="Ng V."/>
            <person name="Ahrendt S."/>
            <person name="Min B."/>
            <person name="Choi I.G."/>
            <person name="Park H."/>
            <person name="Plett J.M."/>
            <person name="Magnuson J."/>
            <person name="Spatafora J.W."/>
            <person name="Nagy L.G."/>
            <person name="Henrissat B."/>
            <person name="Grigoriev I.V."/>
            <person name="Yang Z.L."/>
            <person name="Xu J."/>
            <person name="Martin F.M."/>
        </authorList>
    </citation>
    <scope>NUCLEOTIDE SEQUENCE</scope>
    <source>
        <strain evidence="1">ATCC 28755</strain>
    </source>
</reference>
<accession>A0ACB8A299</accession>
<dbReference type="EMBL" id="MU267905">
    <property type="protein sequence ID" value="KAH7907430.1"/>
    <property type="molecule type" value="Genomic_DNA"/>
</dbReference>